<gene>
    <name evidence="1" type="ORF">EV678_1331</name>
</gene>
<reference evidence="1 2" key="1">
    <citation type="submission" date="2019-02" db="EMBL/GenBank/DDBJ databases">
        <title>Genomic Encyclopedia of Type Strains, Phase IV (KMG-IV): sequencing the most valuable type-strain genomes for metagenomic binning, comparative biology and taxonomic classification.</title>
        <authorList>
            <person name="Goeker M."/>
        </authorList>
    </citation>
    <scope>NUCLEOTIDE SEQUENCE [LARGE SCALE GENOMIC DNA]</scope>
    <source>
        <strain evidence="1 2">DSM 21223</strain>
    </source>
</reference>
<evidence type="ECO:0000313" key="2">
    <source>
        <dbReference type="Proteomes" id="UP000292136"/>
    </source>
</evidence>
<protein>
    <submittedName>
        <fullName evidence="1">Uncharacterized protein</fullName>
    </submittedName>
</protein>
<keyword evidence="2" id="KW-1185">Reference proteome</keyword>
<evidence type="ECO:0000313" key="1">
    <source>
        <dbReference type="EMBL" id="RZT90514.1"/>
    </source>
</evidence>
<name>A0ABY0ITA3_9RHOO</name>
<organism evidence="1 2">
    <name type="scientific">Azospira oryzae</name>
    <dbReference type="NCBI Taxonomy" id="146939"/>
    <lineage>
        <taxon>Bacteria</taxon>
        <taxon>Pseudomonadati</taxon>
        <taxon>Pseudomonadota</taxon>
        <taxon>Betaproteobacteria</taxon>
        <taxon>Rhodocyclales</taxon>
        <taxon>Rhodocyclaceae</taxon>
        <taxon>Azospira</taxon>
    </lineage>
</organism>
<dbReference type="EMBL" id="SHKM01000001">
    <property type="protein sequence ID" value="RZT90514.1"/>
    <property type="molecule type" value="Genomic_DNA"/>
</dbReference>
<dbReference type="Proteomes" id="UP000292136">
    <property type="component" value="Unassembled WGS sequence"/>
</dbReference>
<accession>A0ABY0ITA3</accession>
<dbReference type="RefSeq" id="WP_014238324.1">
    <property type="nucleotide sequence ID" value="NZ_SHKM01000001.1"/>
</dbReference>
<sequence length="131" mass="15338">MDMDGLVKALELRFACTCCADGCRLRSYRGHSLLCLTYDTPWVPHTWEDFVRFDDGTRRNMLEFLRLELGISESVEISIEHAARALRLRWMPVGTCGVMQVPDPPLYFERTQQLDKYRTDEHVMGRNFSQF</sequence>
<comment type="caution">
    <text evidence="1">The sequence shown here is derived from an EMBL/GenBank/DDBJ whole genome shotgun (WGS) entry which is preliminary data.</text>
</comment>
<proteinExistence type="predicted"/>